<dbReference type="GeneID" id="28815125"/>
<proteinExistence type="predicted"/>
<accession>A0A194X1C1</accession>
<keyword evidence="2" id="KW-1185">Reference proteome</keyword>
<sequence>MLQRRQWHSMEFAHHNQRLDAKPWSGSMDMEWRARNLTCEEAWLLPISLCDDCSFRLDPDTEEVLISETDTRPAPHLMSFPSAAPRSTNISLLYTTEKHHCEKRETTHEILQTTSNCFEQPFEPSHAVAVATNLNESHRACYHGFFAPGHIVWKDAYDYI</sequence>
<evidence type="ECO:0000313" key="1">
    <source>
        <dbReference type="EMBL" id="KUJ13991.1"/>
    </source>
</evidence>
<dbReference type="InParanoid" id="A0A194X1C1"/>
<protein>
    <submittedName>
        <fullName evidence="1">Uncharacterized protein</fullName>
    </submittedName>
</protein>
<dbReference type="KEGG" id="psco:LY89DRAFT_151648"/>
<reference evidence="1 2" key="1">
    <citation type="submission" date="2015-10" db="EMBL/GenBank/DDBJ databases">
        <title>Full genome of DAOMC 229536 Phialocephala scopiformis, a fungal endophyte of spruce producing the potent anti-insectan compound rugulosin.</title>
        <authorList>
            <consortium name="DOE Joint Genome Institute"/>
            <person name="Walker A.K."/>
            <person name="Frasz S.L."/>
            <person name="Seifert K.A."/>
            <person name="Miller J.D."/>
            <person name="Mondo S.J."/>
            <person name="Labutti K."/>
            <person name="Lipzen A."/>
            <person name="Dockter R."/>
            <person name="Kennedy M."/>
            <person name="Grigoriev I.V."/>
            <person name="Spatafora J.W."/>
        </authorList>
    </citation>
    <scope>NUCLEOTIDE SEQUENCE [LARGE SCALE GENOMIC DNA]</scope>
    <source>
        <strain evidence="1 2">CBS 120377</strain>
    </source>
</reference>
<evidence type="ECO:0000313" key="2">
    <source>
        <dbReference type="Proteomes" id="UP000070700"/>
    </source>
</evidence>
<dbReference type="Proteomes" id="UP000070700">
    <property type="component" value="Unassembled WGS sequence"/>
</dbReference>
<organism evidence="1 2">
    <name type="scientific">Mollisia scopiformis</name>
    <name type="common">Conifer needle endophyte fungus</name>
    <name type="synonym">Phialocephala scopiformis</name>
    <dbReference type="NCBI Taxonomy" id="149040"/>
    <lineage>
        <taxon>Eukaryota</taxon>
        <taxon>Fungi</taxon>
        <taxon>Dikarya</taxon>
        <taxon>Ascomycota</taxon>
        <taxon>Pezizomycotina</taxon>
        <taxon>Leotiomycetes</taxon>
        <taxon>Helotiales</taxon>
        <taxon>Mollisiaceae</taxon>
        <taxon>Mollisia</taxon>
    </lineage>
</organism>
<dbReference type="AlphaFoldDB" id="A0A194X1C1"/>
<name>A0A194X1C1_MOLSC</name>
<dbReference type="RefSeq" id="XP_018068346.1">
    <property type="nucleotide sequence ID" value="XM_018205399.1"/>
</dbReference>
<gene>
    <name evidence="1" type="ORF">LY89DRAFT_151648</name>
</gene>
<dbReference type="EMBL" id="KQ947421">
    <property type="protein sequence ID" value="KUJ13991.1"/>
    <property type="molecule type" value="Genomic_DNA"/>
</dbReference>